<sequence length="649" mass="70653">MDNTANKKRTACVLPCSNTKSQPPVDHGWAWFVMLGATVNVMVLMVFLRASSLLFIQFLDIYQASATMTTLVFALSSTTFSVSNILAATVLLPRYDVRTLGIIGALVNFVSTIGIAFAPNIAVVNIMFAIVGFAHGLIVVPQLTLLGHYFKRHLSLATATTTMGISLATIFGTPLTQVLLDIYDVRGTILLLAGVTLHCVPASLLLRPVSFYSASPFSVHPQDEDVAEKSSSGVLNNIFYDKNRDSMRQGDKAPFLVQNNKLNHKREVIVEEDKNETSNSEDQCKEDDQKSSSTIETSDKDICTPRLLQKMPPPRIRSVSESWHVLENKMNNHRHLYGKNDIFMEYSDTNGSTVLGRKASSAGVKTSLSNILSASIRYLGDTSSFYGSSVSQIHHIHTRGIETRSVIDLGHNQAEISTLFENASTSSSESEISVKKRGKSFFCRLKRLASQSVFTHPVGLLILLASGLGIHTQAGVAYMPATGIENGCTEEQVPFLMTAVGVADVVSKLCMGFLADTGIIKRIHVACLSQLTIGLLFQLVPVFQGFILMILLQALIGFTVGVFHMLVPVITVDLLGVQHMGHIMAGYMLINGFTNAIDHLVVGSLSDLTGSFYGAYHYMGSLTLMSVAMLLSQPLVERCLTRSSAEATV</sequence>
<dbReference type="SUPFAM" id="SSF103473">
    <property type="entry name" value="MFS general substrate transporter"/>
    <property type="match status" value="1"/>
</dbReference>
<feature type="transmembrane region" description="Helical" evidence="2">
    <location>
        <begin position="29"/>
        <end position="48"/>
    </location>
</feature>
<dbReference type="InterPro" id="IPR011701">
    <property type="entry name" value="MFS"/>
</dbReference>
<keyword evidence="2" id="KW-0812">Transmembrane</keyword>
<keyword evidence="2" id="KW-1133">Transmembrane helix</keyword>
<organism evidence="3 4">
    <name type="scientific">Plakobranchus ocellatus</name>
    <dbReference type="NCBI Taxonomy" id="259542"/>
    <lineage>
        <taxon>Eukaryota</taxon>
        <taxon>Metazoa</taxon>
        <taxon>Spiralia</taxon>
        <taxon>Lophotrochozoa</taxon>
        <taxon>Mollusca</taxon>
        <taxon>Gastropoda</taxon>
        <taxon>Heterobranchia</taxon>
        <taxon>Euthyneura</taxon>
        <taxon>Panpulmonata</taxon>
        <taxon>Sacoglossa</taxon>
        <taxon>Placobranchoidea</taxon>
        <taxon>Plakobranchidae</taxon>
        <taxon>Plakobranchus</taxon>
    </lineage>
</organism>
<dbReference type="EMBL" id="BLXT01006878">
    <property type="protein sequence ID" value="GFO34277.1"/>
    <property type="molecule type" value="Genomic_DNA"/>
</dbReference>
<dbReference type="Pfam" id="PF07690">
    <property type="entry name" value="MFS_1"/>
    <property type="match status" value="2"/>
</dbReference>
<dbReference type="AlphaFoldDB" id="A0AAV4CQX4"/>
<gene>
    <name evidence="3" type="ORF">PoB_006078200</name>
</gene>
<reference evidence="3 4" key="1">
    <citation type="journal article" date="2021" name="Elife">
        <title>Chloroplast acquisition without the gene transfer in kleptoplastic sea slugs, Plakobranchus ocellatus.</title>
        <authorList>
            <person name="Maeda T."/>
            <person name="Takahashi S."/>
            <person name="Yoshida T."/>
            <person name="Shimamura S."/>
            <person name="Takaki Y."/>
            <person name="Nagai Y."/>
            <person name="Toyoda A."/>
            <person name="Suzuki Y."/>
            <person name="Arimoto A."/>
            <person name="Ishii H."/>
            <person name="Satoh N."/>
            <person name="Nishiyama T."/>
            <person name="Hasebe M."/>
            <person name="Maruyama T."/>
            <person name="Minagawa J."/>
            <person name="Obokata J."/>
            <person name="Shigenobu S."/>
        </authorList>
    </citation>
    <scope>NUCLEOTIDE SEQUENCE [LARGE SCALE GENOMIC DNA]</scope>
</reference>
<feature type="transmembrane region" description="Helical" evidence="2">
    <location>
        <begin position="546"/>
        <end position="572"/>
    </location>
</feature>
<feature type="transmembrane region" description="Helical" evidence="2">
    <location>
        <begin position="99"/>
        <end position="118"/>
    </location>
</feature>
<evidence type="ECO:0000256" key="2">
    <source>
        <dbReference type="SAM" id="Phobius"/>
    </source>
</evidence>
<accession>A0AAV4CQX4</accession>
<feature type="transmembrane region" description="Helical" evidence="2">
    <location>
        <begin position="154"/>
        <end position="175"/>
    </location>
</feature>
<dbReference type="PANTHER" id="PTHR11360:SF284">
    <property type="entry name" value="EG:103B4.3 PROTEIN-RELATED"/>
    <property type="match status" value="1"/>
</dbReference>
<proteinExistence type="predicted"/>
<keyword evidence="2" id="KW-0472">Membrane</keyword>
<feature type="compositionally biased region" description="Basic and acidic residues" evidence="1">
    <location>
        <begin position="266"/>
        <end position="290"/>
    </location>
</feature>
<name>A0AAV4CQX4_9GAST</name>
<dbReference type="Proteomes" id="UP000735302">
    <property type="component" value="Unassembled WGS sequence"/>
</dbReference>
<feature type="transmembrane region" description="Helical" evidence="2">
    <location>
        <begin position="124"/>
        <end position="147"/>
    </location>
</feature>
<evidence type="ECO:0000313" key="4">
    <source>
        <dbReference type="Proteomes" id="UP000735302"/>
    </source>
</evidence>
<dbReference type="InterPro" id="IPR050327">
    <property type="entry name" value="Proton-linked_MCT"/>
</dbReference>
<dbReference type="InterPro" id="IPR036259">
    <property type="entry name" value="MFS_trans_sf"/>
</dbReference>
<dbReference type="Gene3D" id="1.20.1250.20">
    <property type="entry name" value="MFS general substrate transporter like domains"/>
    <property type="match status" value="2"/>
</dbReference>
<dbReference type="GO" id="GO:0008028">
    <property type="term" value="F:monocarboxylic acid transmembrane transporter activity"/>
    <property type="evidence" value="ECO:0007669"/>
    <property type="project" value="TreeGrafter"/>
</dbReference>
<feature type="transmembrane region" description="Helical" evidence="2">
    <location>
        <begin position="68"/>
        <end position="92"/>
    </location>
</feature>
<dbReference type="PANTHER" id="PTHR11360">
    <property type="entry name" value="MONOCARBOXYLATE TRANSPORTER"/>
    <property type="match status" value="1"/>
</dbReference>
<comment type="caution">
    <text evidence="3">The sequence shown here is derived from an EMBL/GenBank/DDBJ whole genome shotgun (WGS) entry which is preliminary data.</text>
</comment>
<feature type="region of interest" description="Disordered" evidence="1">
    <location>
        <begin position="266"/>
        <end position="301"/>
    </location>
</feature>
<feature type="transmembrane region" description="Helical" evidence="2">
    <location>
        <begin position="584"/>
        <end position="603"/>
    </location>
</feature>
<protein>
    <submittedName>
        <fullName evidence="3">Monocarboxylate transporter</fullName>
    </submittedName>
</protein>
<feature type="transmembrane region" description="Helical" evidence="2">
    <location>
        <begin position="615"/>
        <end position="632"/>
    </location>
</feature>
<evidence type="ECO:0000313" key="3">
    <source>
        <dbReference type="EMBL" id="GFO34277.1"/>
    </source>
</evidence>
<keyword evidence="4" id="KW-1185">Reference proteome</keyword>
<evidence type="ECO:0000256" key="1">
    <source>
        <dbReference type="SAM" id="MobiDB-lite"/>
    </source>
</evidence>